<keyword evidence="1" id="KW-0472">Membrane</keyword>
<feature type="transmembrane region" description="Helical" evidence="1">
    <location>
        <begin position="12"/>
        <end position="33"/>
    </location>
</feature>
<protein>
    <recommendedName>
        <fullName evidence="4">ATP synthase F0 subunit 8</fullName>
    </recommendedName>
</protein>
<sequence length="112" mass="13141">MEWLVQTFRTVYATVTILLFILICIVSFWYVVWKLILSKMKIFREISGLQPSNQSIKPRKKVTLNVPEDISSSGETKYIAKKETLELKKRISRKRIQPDKSSLIFESQYISP</sequence>
<evidence type="ECO:0000256" key="1">
    <source>
        <dbReference type="SAM" id="Phobius"/>
    </source>
</evidence>
<keyword evidence="1" id="KW-0812">Transmembrane</keyword>
<proteinExistence type="predicted"/>
<accession>A0ABR2WGD1</accession>
<evidence type="ECO:0008006" key="4">
    <source>
        <dbReference type="Google" id="ProtNLM"/>
    </source>
</evidence>
<name>A0ABR2WGD1_9FUNG</name>
<reference evidence="2 3" key="1">
    <citation type="submission" date="2023-04" db="EMBL/GenBank/DDBJ databases">
        <title>Genome of Basidiobolus ranarum AG-B5.</title>
        <authorList>
            <person name="Stajich J.E."/>
            <person name="Carter-House D."/>
            <person name="Gryganskyi A."/>
        </authorList>
    </citation>
    <scope>NUCLEOTIDE SEQUENCE [LARGE SCALE GENOMIC DNA]</scope>
    <source>
        <strain evidence="2 3">AG-B5</strain>
    </source>
</reference>
<comment type="caution">
    <text evidence="2">The sequence shown here is derived from an EMBL/GenBank/DDBJ whole genome shotgun (WGS) entry which is preliminary data.</text>
</comment>
<evidence type="ECO:0000313" key="3">
    <source>
        <dbReference type="Proteomes" id="UP001479436"/>
    </source>
</evidence>
<keyword evidence="1" id="KW-1133">Transmembrane helix</keyword>
<organism evidence="2 3">
    <name type="scientific">Basidiobolus ranarum</name>
    <dbReference type="NCBI Taxonomy" id="34480"/>
    <lineage>
        <taxon>Eukaryota</taxon>
        <taxon>Fungi</taxon>
        <taxon>Fungi incertae sedis</taxon>
        <taxon>Zoopagomycota</taxon>
        <taxon>Entomophthoromycotina</taxon>
        <taxon>Basidiobolomycetes</taxon>
        <taxon>Basidiobolales</taxon>
        <taxon>Basidiobolaceae</taxon>
        <taxon>Basidiobolus</taxon>
    </lineage>
</organism>
<keyword evidence="3" id="KW-1185">Reference proteome</keyword>
<dbReference type="Proteomes" id="UP001479436">
    <property type="component" value="Unassembled WGS sequence"/>
</dbReference>
<dbReference type="Pfam" id="PF15938">
    <property type="entry name" value="DUF4750"/>
    <property type="match status" value="1"/>
</dbReference>
<dbReference type="EMBL" id="JASJQH010002038">
    <property type="protein sequence ID" value="KAK9760549.1"/>
    <property type="molecule type" value="Genomic_DNA"/>
</dbReference>
<dbReference type="InterPro" id="IPR031851">
    <property type="entry name" value="DUF4750"/>
</dbReference>
<evidence type="ECO:0000313" key="2">
    <source>
        <dbReference type="EMBL" id="KAK9760549.1"/>
    </source>
</evidence>
<gene>
    <name evidence="2" type="ORF">K7432_015308</name>
</gene>